<name>A0A0E9WTE1_ANGAN</name>
<reference evidence="1" key="1">
    <citation type="submission" date="2014-11" db="EMBL/GenBank/DDBJ databases">
        <authorList>
            <person name="Amaro Gonzalez C."/>
        </authorList>
    </citation>
    <scope>NUCLEOTIDE SEQUENCE</scope>
</reference>
<reference evidence="1" key="2">
    <citation type="journal article" date="2015" name="Fish Shellfish Immunol.">
        <title>Early steps in the European eel (Anguilla anguilla)-Vibrio vulnificus interaction in the gills: Role of the RtxA13 toxin.</title>
        <authorList>
            <person name="Callol A."/>
            <person name="Pajuelo D."/>
            <person name="Ebbesson L."/>
            <person name="Teles M."/>
            <person name="MacKenzie S."/>
            <person name="Amaro C."/>
        </authorList>
    </citation>
    <scope>NUCLEOTIDE SEQUENCE</scope>
</reference>
<dbReference type="EMBL" id="GBXM01014920">
    <property type="protein sequence ID" value="JAH93657.1"/>
    <property type="molecule type" value="Transcribed_RNA"/>
</dbReference>
<organism evidence="1">
    <name type="scientific">Anguilla anguilla</name>
    <name type="common">European freshwater eel</name>
    <name type="synonym">Muraena anguilla</name>
    <dbReference type="NCBI Taxonomy" id="7936"/>
    <lineage>
        <taxon>Eukaryota</taxon>
        <taxon>Metazoa</taxon>
        <taxon>Chordata</taxon>
        <taxon>Craniata</taxon>
        <taxon>Vertebrata</taxon>
        <taxon>Euteleostomi</taxon>
        <taxon>Actinopterygii</taxon>
        <taxon>Neopterygii</taxon>
        <taxon>Teleostei</taxon>
        <taxon>Anguilliformes</taxon>
        <taxon>Anguillidae</taxon>
        <taxon>Anguilla</taxon>
    </lineage>
</organism>
<proteinExistence type="predicted"/>
<protein>
    <submittedName>
        <fullName evidence="1">Uncharacterized protein</fullName>
    </submittedName>
</protein>
<accession>A0A0E9WTE1</accession>
<sequence length="122" mass="14147">MPWNTQLMKTKSAIRPLYKPLLLAPYDYKIFFFFINDGKKECKNSFGTWRHYYDIPQLLHSSCGIFSLSHERRKVSARRGAKALLELSCEAFLCQQLLQCGIPVRPGLVLLSHPRHTRSHAL</sequence>
<dbReference type="AlphaFoldDB" id="A0A0E9WTE1"/>
<evidence type="ECO:0000313" key="1">
    <source>
        <dbReference type="EMBL" id="JAH93657.1"/>
    </source>
</evidence>